<sequence>MNHNPMIEIASETTFILFVALKKLIFSLPPQVNTIPFCLSAMRKMDRTAHETSQTSPRSWSIKSKRSVSTNRLWHIHECPEKIVWKMGRRNRKVNFSRCIYVDSSESNNHIQYITKHISSISSLMSIQKSMYIRQLEAVIQHIDVG</sequence>
<dbReference type="HOGENOM" id="CLU_1774763_0_0_9"/>
<dbReference type="KEGG" id="gtn:GTNG_2625"/>
<protein>
    <submittedName>
        <fullName evidence="1">Uncharacterized protein</fullName>
    </submittedName>
</protein>
<name>A4IRL6_GEOTN</name>
<gene>
    <name evidence="1" type="ordered locus">GTNG_2625</name>
</gene>
<reference evidence="1 2" key="1">
    <citation type="journal article" date="2007" name="Proc. Natl. Acad. Sci. U.S.A.">
        <title>Genome and proteome of long-chain alkane degrading Geobacillus thermodenitrificans NG80-2 isolated from a deep-subsurface oil reservoir.</title>
        <authorList>
            <person name="Feng L."/>
            <person name="Wang W."/>
            <person name="Cheng J."/>
            <person name="Ren Y."/>
            <person name="Zhao G."/>
            <person name="Gao C."/>
            <person name="Tang Y."/>
            <person name="Liu X."/>
            <person name="Han W."/>
            <person name="Peng X."/>
            <person name="Liu R."/>
            <person name="Wang L."/>
        </authorList>
    </citation>
    <scope>NUCLEOTIDE SEQUENCE [LARGE SCALE GENOMIC DNA]</scope>
    <source>
        <strain evidence="1 2">NG80-2</strain>
    </source>
</reference>
<dbReference type="AlphaFoldDB" id="A4IRL6"/>
<organism evidence="1 2">
    <name type="scientific">Geobacillus thermodenitrificans (strain NG80-2)</name>
    <dbReference type="NCBI Taxonomy" id="420246"/>
    <lineage>
        <taxon>Bacteria</taxon>
        <taxon>Bacillati</taxon>
        <taxon>Bacillota</taxon>
        <taxon>Bacilli</taxon>
        <taxon>Bacillales</taxon>
        <taxon>Anoxybacillaceae</taxon>
        <taxon>Geobacillus</taxon>
    </lineage>
</organism>
<accession>A4IRL6</accession>
<proteinExistence type="predicted"/>
<dbReference type="Proteomes" id="UP000001578">
    <property type="component" value="Chromosome"/>
</dbReference>
<dbReference type="EMBL" id="CP000557">
    <property type="protein sequence ID" value="ABO67970.1"/>
    <property type="molecule type" value="Genomic_DNA"/>
</dbReference>
<evidence type="ECO:0000313" key="1">
    <source>
        <dbReference type="EMBL" id="ABO67970.1"/>
    </source>
</evidence>
<evidence type="ECO:0000313" key="2">
    <source>
        <dbReference type="Proteomes" id="UP000001578"/>
    </source>
</evidence>